<sequence length="299" mass="32803">PHQPYMPEQAQTRSAPPVGPPPSYFRVLNKTYPHSLRPVLLFACFISLCYLVLLGIQDFKTAGQSGVSGKYKLFTIVQGVLYMAAAGIEVFGLVSTYSQKLPLARSYSFLSLIGFGAVVTSQVIGVIVIFAYKSEVISTCASYYTGAENVDNAGWFWSDNNNNTPMSASDANAYCNTLWSRSRTWEIIWLLVTAILGAIFCLFAFAYARQLSDPNSVRSKLPASSQFAQQQQYGNWQGGAGMPYDPEAQHSYPPAPMQPNTYAPPAGAPPPPEYKVRPSMDDVDFDAKTPVGEEYGYGF</sequence>
<dbReference type="STRING" id="1280837.A0A316VE11"/>
<evidence type="ECO:0000256" key="2">
    <source>
        <dbReference type="SAM" id="Phobius"/>
    </source>
</evidence>
<dbReference type="GeneID" id="37017501"/>
<protein>
    <submittedName>
        <fullName evidence="3">Uncharacterized protein</fullName>
    </submittedName>
</protein>
<keyword evidence="2" id="KW-0812">Transmembrane</keyword>
<dbReference type="RefSeq" id="XP_025356042.1">
    <property type="nucleotide sequence ID" value="XM_025495720.1"/>
</dbReference>
<feature type="non-terminal residue" evidence="3">
    <location>
        <position position="1"/>
    </location>
</feature>
<dbReference type="Proteomes" id="UP000245771">
    <property type="component" value="Unassembled WGS sequence"/>
</dbReference>
<proteinExistence type="predicted"/>
<reference evidence="3 4" key="1">
    <citation type="journal article" date="2018" name="Mol. Biol. Evol.">
        <title>Broad Genomic Sampling Reveals a Smut Pathogenic Ancestry of the Fungal Clade Ustilaginomycotina.</title>
        <authorList>
            <person name="Kijpornyongpan T."/>
            <person name="Mondo S.J."/>
            <person name="Barry K."/>
            <person name="Sandor L."/>
            <person name="Lee J."/>
            <person name="Lipzen A."/>
            <person name="Pangilinan J."/>
            <person name="LaButti K."/>
            <person name="Hainaut M."/>
            <person name="Henrissat B."/>
            <person name="Grigoriev I.V."/>
            <person name="Spatafora J.W."/>
            <person name="Aime M.C."/>
        </authorList>
    </citation>
    <scope>NUCLEOTIDE SEQUENCE [LARGE SCALE GENOMIC DNA]</scope>
    <source>
        <strain evidence="3 4">MCA 3882</strain>
    </source>
</reference>
<feature type="non-terminal residue" evidence="3">
    <location>
        <position position="299"/>
    </location>
</feature>
<feature type="transmembrane region" description="Helical" evidence="2">
    <location>
        <begin position="109"/>
        <end position="132"/>
    </location>
</feature>
<feature type="transmembrane region" description="Helical" evidence="2">
    <location>
        <begin position="39"/>
        <end position="56"/>
    </location>
</feature>
<evidence type="ECO:0000313" key="4">
    <source>
        <dbReference type="Proteomes" id="UP000245771"/>
    </source>
</evidence>
<dbReference type="InParanoid" id="A0A316VE11"/>
<dbReference type="OrthoDB" id="3352285at2759"/>
<feature type="transmembrane region" description="Helical" evidence="2">
    <location>
        <begin position="76"/>
        <end position="97"/>
    </location>
</feature>
<gene>
    <name evidence="3" type="ORF">FA14DRAFT_104839</name>
</gene>
<name>A0A316VE11_9BASI</name>
<keyword evidence="2" id="KW-1133">Transmembrane helix</keyword>
<keyword evidence="4" id="KW-1185">Reference proteome</keyword>
<keyword evidence="2" id="KW-0472">Membrane</keyword>
<feature type="region of interest" description="Disordered" evidence="1">
    <location>
        <begin position="236"/>
        <end position="299"/>
    </location>
</feature>
<accession>A0A316VE11</accession>
<evidence type="ECO:0000313" key="3">
    <source>
        <dbReference type="EMBL" id="PWN35740.1"/>
    </source>
</evidence>
<dbReference type="EMBL" id="KZ819603">
    <property type="protein sequence ID" value="PWN35740.1"/>
    <property type="molecule type" value="Genomic_DNA"/>
</dbReference>
<evidence type="ECO:0000256" key="1">
    <source>
        <dbReference type="SAM" id="MobiDB-lite"/>
    </source>
</evidence>
<organism evidence="3 4">
    <name type="scientific">Meira miltonrushii</name>
    <dbReference type="NCBI Taxonomy" id="1280837"/>
    <lineage>
        <taxon>Eukaryota</taxon>
        <taxon>Fungi</taxon>
        <taxon>Dikarya</taxon>
        <taxon>Basidiomycota</taxon>
        <taxon>Ustilaginomycotina</taxon>
        <taxon>Exobasidiomycetes</taxon>
        <taxon>Exobasidiales</taxon>
        <taxon>Brachybasidiaceae</taxon>
        <taxon>Meira</taxon>
    </lineage>
</organism>
<dbReference type="AlphaFoldDB" id="A0A316VE11"/>
<feature type="transmembrane region" description="Helical" evidence="2">
    <location>
        <begin position="187"/>
        <end position="208"/>
    </location>
</feature>